<evidence type="ECO:0000313" key="2">
    <source>
        <dbReference type="EMBL" id="SON92187.1"/>
    </source>
</evidence>
<reference evidence="3 4" key="1">
    <citation type="submission" date="2017-10" db="EMBL/GenBank/DDBJ databases">
        <authorList>
            <person name="Regsiter A."/>
            <person name="William W."/>
        </authorList>
    </citation>
    <scope>NUCLEOTIDE SEQUENCE [LARGE SCALE GENOMIC DNA]</scope>
    <source>
        <strain evidence="1 4">CFBP6984</strain>
        <strain evidence="2 3">CFBP7430</strain>
    </source>
</reference>
<gene>
    <name evidence="1" type="ORF">XAP6984_770008</name>
    <name evidence="2" type="ORF">XAP7430_730008</name>
</gene>
<name>A0AB38E3N5_XANCH</name>
<dbReference type="EMBL" id="OCYT01000136">
    <property type="protein sequence ID" value="SON86750.1"/>
    <property type="molecule type" value="Genomic_DNA"/>
</dbReference>
<sequence length="75" mass="8560">MLMRDVHPFRRPSIALILAANARHQRHLHWCLRFGFDQAVWLDHPARGQAILQTGVGRRRPRIPCRTAADSSGPV</sequence>
<accession>A0AB38E3N5</accession>
<dbReference type="Proteomes" id="UP000234166">
    <property type="component" value="Unassembled WGS sequence"/>
</dbReference>
<organism evidence="2 3">
    <name type="scientific">Xanthomonas campestris pv. phaseoli</name>
    <dbReference type="NCBI Taxonomy" id="317013"/>
    <lineage>
        <taxon>Bacteria</taxon>
        <taxon>Pseudomonadati</taxon>
        <taxon>Pseudomonadota</taxon>
        <taxon>Gammaproteobacteria</taxon>
        <taxon>Lysobacterales</taxon>
        <taxon>Lysobacteraceae</taxon>
        <taxon>Xanthomonas</taxon>
    </lineage>
</organism>
<keyword evidence="4" id="KW-1185">Reference proteome</keyword>
<evidence type="ECO:0000313" key="3">
    <source>
        <dbReference type="Proteomes" id="UP000234166"/>
    </source>
</evidence>
<dbReference type="AlphaFoldDB" id="A0AB38E3N5"/>
<dbReference type="EMBL" id="OCYS01000131">
    <property type="protein sequence ID" value="SON92187.1"/>
    <property type="molecule type" value="Genomic_DNA"/>
</dbReference>
<evidence type="ECO:0000313" key="1">
    <source>
        <dbReference type="EMBL" id="SON86750.1"/>
    </source>
</evidence>
<proteinExistence type="predicted"/>
<dbReference type="Proteomes" id="UP000234181">
    <property type="component" value="Unassembled WGS sequence"/>
</dbReference>
<evidence type="ECO:0000313" key="4">
    <source>
        <dbReference type="Proteomes" id="UP000234181"/>
    </source>
</evidence>
<protein>
    <submittedName>
        <fullName evidence="2">Uncharacterized protein</fullName>
    </submittedName>
</protein>
<comment type="caution">
    <text evidence="2">The sequence shown here is derived from an EMBL/GenBank/DDBJ whole genome shotgun (WGS) entry which is preliminary data.</text>
</comment>